<dbReference type="AlphaFoldDB" id="A0A2P4QIH8"/>
<evidence type="ECO:0000313" key="2">
    <source>
        <dbReference type="Proteomes" id="UP000018888"/>
    </source>
</evidence>
<proteinExistence type="predicted"/>
<keyword evidence="2" id="KW-1185">Reference proteome</keyword>
<organism evidence="1 2">
    <name type="scientific">Rhizophagus irregularis (strain DAOM 181602 / DAOM 197198 / MUCL 43194)</name>
    <name type="common">Arbuscular mycorrhizal fungus</name>
    <name type="synonym">Glomus intraradices</name>
    <dbReference type="NCBI Taxonomy" id="747089"/>
    <lineage>
        <taxon>Eukaryota</taxon>
        <taxon>Fungi</taxon>
        <taxon>Fungi incertae sedis</taxon>
        <taxon>Mucoromycota</taxon>
        <taxon>Glomeromycotina</taxon>
        <taxon>Glomeromycetes</taxon>
        <taxon>Glomerales</taxon>
        <taxon>Glomeraceae</taxon>
        <taxon>Rhizophagus</taxon>
    </lineage>
</organism>
<protein>
    <submittedName>
        <fullName evidence="1">Uncharacterized protein</fullName>
    </submittedName>
</protein>
<dbReference type="EMBL" id="AUPC02000040">
    <property type="protein sequence ID" value="POG77420.1"/>
    <property type="molecule type" value="Genomic_DNA"/>
</dbReference>
<reference evidence="1 2" key="1">
    <citation type="journal article" date="2013" name="Proc. Natl. Acad. Sci. U.S.A.">
        <title>Genome of an arbuscular mycorrhizal fungus provides insight into the oldest plant symbiosis.</title>
        <authorList>
            <person name="Tisserant E."/>
            <person name="Malbreil M."/>
            <person name="Kuo A."/>
            <person name="Kohler A."/>
            <person name="Symeonidi A."/>
            <person name="Balestrini R."/>
            <person name="Charron P."/>
            <person name="Duensing N."/>
            <person name="Frei Dit Frey N."/>
            <person name="Gianinazzi-Pearson V."/>
            <person name="Gilbert L.B."/>
            <person name="Handa Y."/>
            <person name="Herr J.R."/>
            <person name="Hijri M."/>
            <person name="Koul R."/>
            <person name="Kawaguchi M."/>
            <person name="Krajinski F."/>
            <person name="Lammers P.J."/>
            <person name="Masclaux F.G."/>
            <person name="Murat C."/>
            <person name="Morin E."/>
            <person name="Ndikumana S."/>
            <person name="Pagni M."/>
            <person name="Petitpierre D."/>
            <person name="Requena N."/>
            <person name="Rosikiewicz P."/>
            <person name="Riley R."/>
            <person name="Saito K."/>
            <person name="San Clemente H."/>
            <person name="Shapiro H."/>
            <person name="van Tuinen D."/>
            <person name="Becard G."/>
            <person name="Bonfante P."/>
            <person name="Paszkowski U."/>
            <person name="Shachar-Hill Y.Y."/>
            <person name="Tuskan G.A."/>
            <person name="Young P.W."/>
            <person name="Sanders I.R."/>
            <person name="Henrissat B."/>
            <person name="Rensing S.A."/>
            <person name="Grigoriev I.V."/>
            <person name="Corradi N."/>
            <person name="Roux C."/>
            <person name="Martin F."/>
        </authorList>
    </citation>
    <scope>NUCLEOTIDE SEQUENCE [LARGE SCALE GENOMIC DNA]</scope>
    <source>
        <strain evidence="1 2">DAOM 197198</strain>
    </source>
</reference>
<name>A0A2P4QIH8_RHIID</name>
<sequence length="62" mass="7470">MIFPNLYNFLLFNIKEIFKKSPYCSISEKVSYDKKIKNAILPYQLCHVMRVMRMILTRVLII</sequence>
<comment type="caution">
    <text evidence="1">The sequence shown here is derived from an EMBL/GenBank/DDBJ whole genome shotgun (WGS) entry which is preliminary data.</text>
</comment>
<reference evidence="1 2" key="2">
    <citation type="journal article" date="2018" name="New Phytol.">
        <title>High intraspecific genome diversity in the model arbuscular mycorrhizal symbiont Rhizophagus irregularis.</title>
        <authorList>
            <person name="Chen E.C.H."/>
            <person name="Morin E."/>
            <person name="Beaudet D."/>
            <person name="Noel J."/>
            <person name="Yildirir G."/>
            <person name="Ndikumana S."/>
            <person name="Charron P."/>
            <person name="St-Onge C."/>
            <person name="Giorgi J."/>
            <person name="Kruger M."/>
            <person name="Marton T."/>
            <person name="Ropars J."/>
            <person name="Grigoriev I.V."/>
            <person name="Hainaut M."/>
            <person name="Henrissat B."/>
            <person name="Roux C."/>
            <person name="Martin F."/>
            <person name="Corradi N."/>
        </authorList>
    </citation>
    <scope>NUCLEOTIDE SEQUENCE [LARGE SCALE GENOMIC DNA]</scope>
    <source>
        <strain evidence="1 2">DAOM 197198</strain>
    </source>
</reference>
<dbReference type="Proteomes" id="UP000018888">
    <property type="component" value="Unassembled WGS sequence"/>
</dbReference>
<evidence type="ECO:0000313" key="1">
    <source>
        <dbReference type="EMBL" id="POG77420.1"/>
    </source>
</evidence>
<gene>
    <name evidence="1" type="ORF">GLOIN_2v791405</name>
</gene>
<accession>A0A2P4QIH8</accession>